<dbReference type="PANTHER" id="PTHR21963:SF1">
    <property type="entry name" value="SPERM-ASSOCIATED ANTIGEN 17"/>
    <property type="match status" value="1"/>
</dbReference>
<dbReference type="OrthoDB" id="10257153at2759"/>
<feature type="region of interest" description="Disordered" evidence="1">
    <location>
        <begin position="564"/>
        <end position="644"/>
    </location>
</feature>
<reference evidence="2 3" key="1">
    <citation type="journal article" date="2016" name="Genome Biol. Evol.">
        <title>Gene Family Evolution Reflects Adaptation to Soil Environmental Stressors in the Genome of the Collembolan Orchesella cincta.</title>
        <authorList>
            <person name="Faddeeva-Vakhrusheva A."/>
            <person name="Derks M.F."/>
            <person name="Anvar S.Y."/>
            <person name="Agamennone V."/>
            <person name="Suring W."/>
            <person name="Smit S."/>
            <person name="van Straalen N.M."/>
            <person name="Roelofs D."/>
        </authorList>
    </citation>
    <scope>NUCLEOTIDE SEQUENCE [LARGE SCALE GENOMIC DNA]</scope>
    <source>
        <tissue evidence="2">Mixed pool</tissue>
    </source>
</reference>
<feature type="compositionally biased region" description="Basic and acidic residues" evidence="1">
    <location>
        <begin position="251"/>
        <end position="269"/>
    </location>
</feature>
<feature type="compositionally biased region" description="Basic residues" evidence="1">
    <location>
        <begin position="498"/>
        <end position="512"/>
    </location>
</feature>
<dbReference type="InterPro" id="IPR026173">
    <property type="entry name" value="SPAG17"/>
</dbReference>
<dbReference type="AlphaFoldDB" id="A0A1D2MS57"/>
<dbReference type="Proteomes" id="UP000094527">
    <property type="component" value="Unassembled WGS sequence"/>
</dbReference>
<name>A0A1D2MS57_ORCCI</name>
<dbReference type="EMBL" id="LJIJ01000614">
    <property type="protein sequence ID" value="ODM95836.1"/>
    <property type="molecule type" value="Genomic_DNA"/>
</dbReference>
<evidence type="ECO:0000313" key="2">
    <source>
        <dbReference type="EMBL" id="ODM95836.1"/>
    </source>
</evidence>
<keyword evidence="3" id="KW-1185">Reference proteome</keyword>
<dbReference type="GO" id="GO:1990716">
    <property type="term" value="C:axonemal central apparatus"/>
    <property type="evidence" value="ECO:0007669"/>
    <property type="project" value="TreeGrafter"/>
</dbReference>
<dbReference type="STRING" id="48709.A0A1D2MS57"/>
<feature type="non-terminal residue" evidence="2">
    <location>
        <position position="659"/>
    </location>
</feature>
<dbReference type="GO" id="GO:1904158">
    <property type="term" value="P:axonemal central apparatus assembly"/>
    <property type="evidence" value="ECO:0007669"/>
    <property type="project" value="TreeGrafter"/>
</dbReference>
<accession>A0A1D2MS57</accession>
<evidence type="ECO:0000256" key="1">
    <source>
        <dbReference type="SAM" id="MobiDB-lite"/>
    </source>
</evidence>
<organism evidence="2 3">
    <name type="scientific">Orchesella cincta</name>
    <name type="common">Springtail</name>
    <name type="synonym">Podura cincta</name>
    <dbReference type="NCBI Taxonomy" id="48709"/>
    <lineage>
        <taxon>Eukaryota</taxon>
        <taxon>Metazoa</taxon>
        <taxon>Ecdysozoa</taxon>
        <taxon>Arthropoda</taxon>
        <taxon>Hexapoda</taxon>
        <taxon>Collembola</taxon>
        <taxon>Entomobryomorpha</taxon>
        <taxon>Entomobryoidea</taxon>
        <taxon>Orchesellidae</taxon>
        <taxon>Orchesellinae</taxon>
        <taxon>Orchesella</taxon>
    </lineage>
</organism>
<feature type="compositionally biased region" description="Basic and acidic residues" evidence="1">
    <location>
        <begin position="577"/>
        <end position="620"/>
    </location>
</feature>
<evidence type="ECO:0000313" key="3">
    <source>
        <dbReference type="Proteomes" id="UP000094527"/>
    </source>
</evidence>
<sequence length="659" mass="73844">MDDTPIKGPRSYVLLQGFYNPRIIDELRKIGVIVDGILLMTDESVTKYNFSIIDVEDSIPGTFRPRNVLPQYLKVMERLTLDPEAQGANVTKFWATLSEMYNAAPPESSFHDIALMNFKLPEENKQYLDSPDGLTFYVSKVFDEVAKRVYEMLVLEEWFHEFTSAADVTQLQPLEPVLPRDIYEQIVDNVPAECMSVTILLEAVVQQVTHTLDQESGLAPPPPCYEEDILAGLKMGKSTFGKTDWGIIAKPDDSTSKKRKSDKADESGDGKGTTPLKSQPLFKSPMYIKSGDYASIRSCHLNESMAAKIASCQLSGDIRNIQGFLWNNVPDFNRGLYMKLLGNLNHFMYFLPPDMIQFEDMFYILHLLMSAGVEVHIQKEAETRQRKSLTDIAKPSDILVSDEVYFQNRDETEGKFPGTNLDMDHNYLAVSQKTGLHFVISPNSSHELTIASFGHTNTEPTPGVERSSLPYTEIDMQNFFKQTTELAQEAIQSAAATKQKKTKKKKSKHKKVAAPQKPTLDTTKVARITANNAIESAVEYAQTQEEYKDKVETEVVENGVMQEHVGESPVQSPTDTVEGKRGTLTGSEKKASVGSRGDRPEVQVHKTKSVWEKAPIKDVENSISGDGKNKGDGASQPNGKEKRFIACEEQWFDDIHDKS</sequence>
<feature type="region of interest" description="Disordered" evidence="1">
    <location>
        <begin position="495"/>
        <end position="517"/>
    </location>
</feature>
<gene>
    <name evidence="2" type="ORF">Ocin01_10837</name>
</gene>
<proteinExistence type="predicted"/>
<feature type="region of interest" description="Disordered" evidence="1">
    <location>
        <begin position="251"/>
        <end position="281"/>
    </location>
</feature>
<dbReference type="PANTHER" id="PTHR21963">
    <property type="entry name" value="PF6"/>
    <property type="match status" value="1"/>
</dbReference>
<protein>
    <submittedName>
        <fullName evidence="2">Sperm-associated antigen 17</fullName>
    </submittedName>
</protein>
<comment type="caution">
    <text evidence="2">The sequence shown here is derived from an EMBL/GenBank/DDBJ whole genome shotgun (WGS) entry which is preliminary data.</text>
</comment>